<gene>
    <name evidence="9 10" type="primary">kdpA</name>
    <name evidence="10" type="ORF">F5983_34495</name>
</gene>
<comment type="caution">
    <text evidence="9">Lacks conserved residue(s) required for the propagation of feature annotation.</text>
</comment>
<dbReference type="RefSeq" id="WP_151513767.1">
    <property type="nucleotide sequence ID" value="NZ_JBMVCA010000019.1"/>
</dbReference>
<evidence type="ECO:0000256" key="3">
    <source>
        <dbReference type="ARBA" id="ARBA00022538"/>
    </source>
</evidence>
<proteinExistence type="inferred from homology"/>
<evidence type="ECO:0000256" key="1">
    <source>
        <dbReference type="ARBA" id="ARBA00022448"/>
    </source>
</evidence>
<feature type="transmembrane region" description="Helical" evidence="9">
    <location>
        <begin position="172"/>
        <end position="194"/>
    </location>
</feature>
<dbReference type="NCBIfam" id="TIGR00680">
    <property type="entry name" value="kdpA"/>
    <property type="match status" value="1"/>
</dbReference>
<keyword evidence="3 9" id="KW-0633">Potassium transport</keyword>
<feature type="transmembrane region" description="Helical" evidence="9">
    <location>
        <begin position="132"/>
        <end position="151"/>
    </location>
</feature>
<dbReference type="EMBL" id="VYUA01000061">
    <property type="protein sequence ID" value="KAB2588065.1"/>
    <property type="molecule type" value="Genomic_DNA"/>
</dbReference>
<feature type="transmembrane region" description="Helical" evidence="9">
    <location>
        <begin position="248"/>
        <end position="267"/>
    </location>
</feature>
<comment type="subcellular location">
    <subcellularLocation>
        <location evidence="9">Cell membrane</location>
        <topology evidence="9">Multi-pass membrane protein</topology>
    </subcellularLocation>
</comment>
<dbReference type="Pfam" id="PF03814">
    <property type="entry name" value="KdpA"/>
    <property type="match status" value="1"/>
</dbReference>
<dbReference type="GO" id="GO:0008556">
    <property type="term" value="F:P-type potassium transmembrane transporter activity"/>
    <property type="evidence" value="ECO:0007669"/>
    <property type="project" value="InterPro"/>
</dbReference>
<comment type="similarity">
    <text evidence="9">Belongs to the KdpA family.</text>
</comment>
<evidence type="ECO:0000313" key="11">
    <source>
        <dbReference type="Proteomes" id="UP000326907"/>
    </source>
</evidence>
<evidence type="ECO:0000256" key="5">
    <source>
        <dbReference type="ARBA" id="ARBA00022958"/>
    </source>
</evidence>
<dbReference type="Proteomes" id="UP000326907">
    <property type="component" value="Unassembled WGS sequence"/>
</dbReference>
<comment type="subunit">
    <text evidence="9">The system is composed of three essential subunits: KdpA, KdpB and KdpC.</text>
</comment>
<feature type="transmembrane region" description="Helical" evidence="9">
    <location>
        <begin position="367"/>
        <end position="392"/>
    </location>
</feature>
<feature type="transmembrane region" description="Helical" evidence="9">
    <location>
        <begin position="413"/>
        <end position="433"/>
    </location>
</feature>
<dbReference type="GO" id="GO:0005886">
    <property type="term" value="C:plasma membrane"/>
    <property type="evidence" value="ECO:0007669"/>
    <property type="project" value="UniProtKB-SubCell"/>
</dbReference>
<dbReference type="HAMAP" id="MF_00275">
    <property type="entry name" value="KdpA"/>
    <property type="match status" value="1"/>
</dbReference>
<accession>A0A5N5EC41</accession>
<keyword evidence="1 9" id="KW-0813">Transport</keyword>
<evidence type="ECO:0000256" key="6">
    <source>
        <dbReference type="ARBA" id="ARBA00022989"/>
    </source>
</evidence>
<feature type="transmembrane region" description="Helical" evidence="9">
    <location>
        <begin position="522"/>
        <end position="544"/>
    </location>
</feature>
<protein>
    <recommendedName>
        <fullName evidence="9">Potassium-transporting ATPase potassium-binding subunit</fullName>
    </recommendedName>
    <alternativeName>
        <fullName evidence="9">ATP phosphohydrolase [potassium-transporting] A chain</fullName>
    </alternativeName>
    <alternativeName>
        <fullName evidence="9">Potassium-binding and translocating subunit A</fullName>
    </alternativeName>
    <alternativeName>
        <fullName evidence="9">Potassium-translocating ATPase A chain</fullName>
    </alternativeName>
</protein>
<sequence>MSPVLADVLQVTALIVALALVHRPLGDYMAAVFSSGKHLRVEKWIYRAVGANPDTEMRWPAYLRGVLAFSAVSVLFLYLILRIQDDLPGSLGFAAIPPDQAFNTAASFTSNTNWQSYSGESSMGHVAQTAGLAVQNFVSAAVGIAVAVALVRGFARSRTGELGNFWADLVRGVVRILIPISVVAAIVLVATGAVQNFAGINEITTVTGQTQSISPGAVASQEAIKDLGTNGGGYFNANSSHPFENPNGFSNLLTIFLLLVIPFSLPRTFGKMVGSVKQGYAIVGAMVTIWFVGVVLVTWLEYAHPGTASQLAGGAMEGKEQRFGEGASSLFAVSTTMTSTGSVNSFHDSYSGLSGGVLLLGMMLGEIAPGGVGSGLYGMLIMAIIAVFIAGLMVGRTPEYLGKKIGTRQIEYAACYILITPALVLIGTAIAMATGNGESSMTNVGAHGFSEVLYAYTSASNNNGSAFAGFGANTEFHNTALGLCMLLGRFLPMVFVLALAGSLAEQKPVPATAGTLQTEKPLFTGLLVGTIMIITGLTFFPALALGPLAEGLAA</sequence>
<dbReference type="PANTHER" id="PTHR30607">
    <property type="entry name" value="POTASSIUM-TRANSPORTING ATPASE A CHAIN"/>
    <property type="match status" value="1"/>
</dbReference>
<dbReference type="GO" id="GO:0030955">
    <property type="term" value="F:potassium ion binding"/>
    <property type="evidence" value="ECO:0007669"/>
    <property type="project" value="UniProtKB-UniRule"/>
</dbReference>
<feature type="transmembrane region" description="Helical" evidence="9">
    <location>
        <begin position="61"/>
        <end position="81"/>
    </location>
</feature>
<name>A0A5N5EC41_9ACTN</name>
<keyword evidence="8 9" id="KW-0472">Membrane</keyword>
<feature type="transmembrane region" description="Helical" evidence="9">
    <location>
        <begin position="480"/>
        <end position="501"/>
    </location>
</feature>
<dbReference type="PIRSF" id="PIRSF001294">
    <property type="entry name" value="K_ATPaseA"/>
    <property type="match status" value="1"/>
</dbReference>
<feature type="transmembrane region" description="Helical" evidence="9">
    <location>
        <begin position="279"/>
        <end position="300"/>
    </location>
</feature>
<keyword evidence="4 9" id="KW-0812">Transmembrane</keyword>
<organism evidence="10 11">
    <name type="scientific">Streptomyces arboris</name>
    <dbReference type="NCBI Taxonomy" id="2600619"/>
    <lineage>
        <taxon>Bacteria</taxon>
        <taxon>Bacillati</taxon>
        <taxon>Actinomycetota</taxon>
        <taxon>Actinomycetes</taxon>
        <taxon>Kitasatosporales</taxon>
        <taxon>Streptomycetaceae</taxon>
        <taxon>Streptomyces</taxon>
    </lineage>
</organism>
<keyword evidence="6 9" id="KW-1133">Transmembrane helix</keyword>
<evidence type="ECO:0000256" key="8">
    <source>
        <dbReference type="ARBA" id="ARBA00023136"/>
    </source>
</evidence>
<evidence type="ECO:0000313" key="10">
    <source>
        <dbReference type="EMBL" id="KAB2588065.1"/>
    </source>
</evidence>
<reference evidence="10 11" key="1">
    <citation type="submission" date="2019-09" db="EMBL/GenBank/DDBJ databases">
        <authorList>
            <person name="Liu P."/>
        </authorList>
    </citation>
    <scope>NUCLEOTIDE SEQUENCE [LARGE SCALE GENOMIC DNA]</scope>
    <source>
        <strain evidence="10 11">TRM68085</strain>
    </source>
</reference>
<dbReference type="AlphaFoldDB" id="A0A5N5EC41"/>
<dbReference type="InterPro" id="IPR004623">
    <property type="entry name" value="KdpA"/>
</dbReference>
<evidence type="ECO:0000256" key="9">
    <source>
        <dbReference type="HAMAP-Rule" id="MF_00275"/>
    </source>
</evidence>
<keyword evidence="2 9" id="KW-1003">Cell membrane</keyword>
<comment type="function">
    <text evidence="9">Part of the high-affinity ATP-driven potassium transport (or Kdp) system, which catalyzes the hydrolysis of ATP coupled with the electrogenic transport of potassium into the cytoplasm. This subunit binds the extracellular potassium ions and delivers the ions to the membrane domain of KdpB through an intramembrane tunnel.</text>
</comment>
<dbReference type="PANTHER" id="PTHR30607:SF2">
    <property type="entry name" value="POTASSIUM-TRANSPORTING ATPASE POTASSIUM-BINDING SUBUNIT"/>
    <property type="match status" value="1"/>
</dbReference>
<keyword evidence="11" id="KW-1185">Reference proteome</keyword>
<keyword evidence="5 9" id="KW-0630">Potassium</keyword>
<keyword evidence="7 9" id="KW-0406">Ion transport</keyword>
<evidence type="ECO:0000256" key="2">
    <source>
        <dbReference type="ARBA" id="ARBA00022475"/>
    </source>
</evidence>
<evidence type="ECO:0000256" key="7">
    <source>
        <dbReference type="ARBA" id="ARBA00023065"/>
    </source>
</evidence>
<evidence type="ECO:0000256" key="4">
    <source>
        <dbReference type="ARBA" id="ARBA00022692"/>
    </source>
</evidence>
<comment type="caution">
    <text evidence="10">The sequence shown here is derived from an EMBL/GenBank/DDBJ whole genome shotgun (WGS) entry which is preliminary data.</text>
</comment>